<organism evidence="1 2">
    <name type="scientific">Hypoxylon rubiginosum</name>
    <dbReference type="NCBI Taxonomy" id="110542"/>
    <lineage>
        <taxon>Eukaryota</taxon>
        <taxon>Fungi</taxon>
        <taxon>Dikarya</taxon>
        <taxon>Ascomycota</taxon>
        <taxon>Pezizomycotina</taxon>
        <taxon>Sordariomycetes</taxon>
        <taxon>Xylariomycetidae</taxon>
        <taxon>Xylariales</taxon>
        <taxon>Hypoxylaceae</taxon>
        <taxon>Hypoxylon</taxon>
    </lineage>
</organism>
<keyword evidence="2" id="KW-1185">Reference proteome</keyword>
<evidence type="ECO:0000313" key="1">
    <source>
        <dbReference type="EMBL" id="KAI6093830.1"/>
    </source>
</evidence>
<gene>
    <name evidence="1" type="ORF">F4821DRAFT_252830</name>
</gene>
<protein>
    <submittedName>
        <fullName evidence="1">Glycoside hydrolase superfamily</fullName>
    </submittedName>
</protein>
<dbReference type="EMBL" id="MU394280">
    <property type="protein sequence ID" value="KAI6093830.1"/>
    <property type="molecule type" value="Genomic_DNA"/>
</dbReference>
<dbReference type="Proteomes" id="UP001497680">
    <property type="component" value="Unassembled WGS sequence"/>
</dbReference>
<accession>A0ACC0DMV6</accession>
<reference evidence="1 2" key="1">
    <citation type="journal article" date="2022" name="New Phytol.">
        <title>Ecological generalism drives hyperdiversity of secondary metabolite gene clusters in xylarialean endophytes.</title>
        <authorList>
            <person name="Franco M.E.E."/>
            <person name="Wisecaver J.H."/>
            <person name="Arnold A.E."/>
            <person name="Ju Y.M."/>
            <person name="Slot J.C."/>
            <person name="Ahrendt S."/>
            <person name="Moore L.P."/>
            <person name="Eastman K.E."/>
            <person name="Scott K."/>
            <person name="Konkel Z."/>
            <person name="Mondo S.J."/>
            <person name="Kuo A."/>
            <person name="Hayes R.D."/>
            <person name="Haridas S."/>
            <person name="Andreopoulos B."/>
            <person name="Riley R."/>
            <person name="LaButti K."/>
            <person name="Pangilinan J."/>
            <person name="Lipzen A."/>
            <person name="Amirebrahimi M."/>
            <person name="Yan J."/>
            <person name="Adam C."/>
            <person name="Keymanesh K."/>
            <person name="Ng V."/>
            <person name="Louie K."/>
            <person name="Northen T."/>
            <person name="Drula E."/>
            <person name="Henrissat B."/>
            <person name="Hsieh H.M."/>
            <person name="Youens-Clark K."/>
            <person name="Lutzoni F."/>
            <person name="Miadlikowska J."/>
            <person name="Eastwood D.C."/>
            <person name="Hamelin R.C."/>
            <person name="Grigoriev I.V."/>
            <person name="U'Ren J.M."/>
        </authorList>
    </citation>
    <scope>NUCLEOTIDE SEQUENCE [LARGE SCALE GENOMIC DNA]</scope>
    <source>
        <strain evidence="1 2">ER1909</strain>
    </source>
</reference>
<keyword evidence="1" id="KW-0378">Hydrolase</keyword>
<proteinExistence type="predicted"/>
<comment type="caution">
    <text evidence="1">The sequence shown here is derived from an EMBL/GenBank/DDBJ whole genome shotgun (WGS) entry which is preliminary data.</text>
</comment>
<evidence type="ECO:0000313" key="2">
    <source>
        <dbReference type="Proteomes" id="UP001497680"/>
    </source>
</evidence>
<name>A0ACC0DMV6_9PEZI</name>
<sequence length="541" mass="59219">MRKNSILGLAQFLFWGYAAGLVERDDCDTISTTTIYIPTTIYAPAPNVTTTPELPPWNNATTTTSLTTTSTISITGSLPFGNSSSISIPTSIPSGNTSSISITTSVPIGNTSTSVALPPSITPPTTSSGSGIPPKPSDPLGPPPPPPPGPFRGFKNAVYFTNWGVNSGYHPQELPVSELTHILYAFADIDLDGTVKSSDPAIDLDKRYPRDSLSNRTSNVYGAVKQLYIHKKHNRNLKTLLSIGGWNYSPKFITVADSDATRHQFATTALKLITDWGFDGIDIDWEFPANDIEKENFVRLLEACRHAFDRHSLLNALKYRFTISVASPATPANYEKLDLAAMNKYVDTWNLMAYDYSGSWDTVSGHQANVFSYGADSTASTRLSTDTALKYYEAHGIHPQKIMMGLPVYGRSFEGTTGIGQNYSGIGEGGPQPGVWYYKDLPKAGAEELYDDVAKAAYSYDAGTKELISYDNVRSTTYKSEYLKWRNLGGAFFWEASGDKTGGQGLVNTMSKSLRWLDETPNNLHYPTSQYHNIRMGMPGE</sequence>